<dbReference type="Proteomes" id="UP000051461">
    <property type="component" value="Unassembled WGS sequence"/>
</dbReference>
<dbReference type="PROSITE" id="PS51975">
    <property type="entry name" value="RNASE_H_2"/>
    <property type="match status" value="1"/>
</dbReference>
<dbReference type="EMBL" id="AZDA01000093">
    <property type="protein sequence ID" value="KRK34271.1"/>
    <property type="molecule type" value="Genomic_DNA"/>
</dbReference>
<dbReference type="SUPFAM" id="SSF53098">
    <property type="entry name" value="Ribonuclease H-like"/>
    <property type="match status" value="1"/>
</dbReference>
<keyword evidence="10 14" id="KW-0479">Metal-binding</keyword>
<evidence type="ECO:0000256" key="8">
    <source>
        <dbReference type="ARBA" id="ARBA00022490"/>
    </source>
</evidence>
<comment type="catalytic activity">
    <reaction evidence="1 14 15 16">
        <text>Endonucleolytic cleavage to 5'-phosphomonoester.</text>
        <dbReference type="EC" id="3.1.26.4"/>
    </reaction>
</comment>
<evidence type="ECO:0000256" key="6">
    <source>
        <dbReference type="ARBA" id="ARBA00012180"/>
    </source>
</evidence>
<keyword evidence="19" id="KW-1185">Reference proteome</keyword>
<evidence type="ECO:0000256" key="5">
    <source>
        <dbReference type="ARBA" id="ARBA00007383"/>
    </source>
</evidence>
<evidence type="ECO:0000256" key="13">
    <source>
        <dbReference type="ARBA" id="ARBA00023211"/>
    </source>
</evidence>
<dbReference type="Gene3D" id="3.30.420.10">
    <property type="entry name" value="Ribonuclease H-like superfamily/Ribonuclease H"/>
    <property type="match status" value="1"/>
</dbReference>
<comment type="subcellular location">
    <subcellularLocation>
        <location evidence="4 14">Cytoplasm</location>
    </subcellularLocation>
</comment>
<comment type="caution">
    <text evidence="18">The sequence shown here is derived from an EMBL/GenBank/DDBJ whole genome shotgun (WGS) entry which is preliminary data.</text>
</comment>
<comment type="cofactor">
    <cofactor evidence="2">
        <name>Mg(2+)</name>
        <dbReference type="ChEBI" id="CHEBI:18420"/>
    </cofactor>
</comment>
<dbReference type="RefSeq" id="WP_057905246.1">
    <property type="nucleotide sequence ID" value="NZ_AZDA01000093.1"/>
</dbReference>
<dbReference type="NCBIfam" id="NF000594">
    <property type="entry name" value="PRK00015.1-1"/>
    <property type="match status" value="1"/>
</dbReference>
<dbReference type="CDD" id="cd07182">
    <property type="entry name" value="RNase_HII_bacteria_HII_like"/>
    <property type="match status" value="1"/>
</dbReference>
<gene>
    <name evidence="14" type="primary">rnhB</name>
    <name evidence="18" type="ORF">FC07_GL000837</name>
</gene>
<feature type="binding site" evidence="14 15">
    <location>
        <position position="75"/>
    </location>
    <ligand>
        <name>a divalent metal cation</name>
        <dbReference type="ChEBI" id="CHEBI:60240"/>
    </ligand>
</feature>
<dbReference type="GO" id="GO:0006298">
    <property type="term" value="P:mismatch repair"/>
    <property type="evidence" value="ECO:0007669"/>
    <property type="project" value="TreeGrafter"/>
</dbReference>
<reference evidence="18 19" key="1">
    <citation type="journal article" date="2015" name="Genome Announc.">
        <title>Expanding the biotechnology potential of lactobacilli through comparative genomics of 213 strains and associated genera.</title>
        <authorList>
            <person name="Sun Z."/>
            <person name="Harris H.M."/>
            <person name="McCann A."/>
            <person name="Guo C."/>
            <person name="Argimon S."/>
            <person name="Zhang W."/>
            <person name="Yang X."/>
            <person name="Jeffery I.B."/>
            <person name="Cooney J.C."/>
            <person name="Kagawa T.F."/>
            <person name="Liu W."/>
            <person name="Song Y."/>
            <person name="Salvetti E."/>
            <person name="Wrobel A."/>
            <person name="Rasinkangas P."/>
            <person name="Parkhill J."/>
            <person name="Rea M.C."/>
            <person name="O'Sullivan O."/>
            <person name="Ritari J."/>
            <person name="Douillard F.P."/>
            <person name="Paul Ross R."/>
            <person name="Yang R."/>
            <person name="Briner A.E."/>
            <person name="Felis G.E."/>
            <person name="de Vos W.M."/>
            <person name="Barrangou R."/>
            <person name="Klaenhammer T.R."/>
            <person name="Caufield P.W."/>
            <person name="Cui Y."/>
            <person name="Zhang H."/>
            <person name="O'Toole P.W."/>
        </authorList>
    </citation>
    <scope>NUCLEOTIDE SEQUENCE [LARGE SCALE GENOMIC DNA]</scope>
    <source>
        <strain evidence="18 19">DSM 20003</strain>
    </source>
</reference>
<feature type="binding site" evidence="14 15">
    <location>
        <position position="76"/>
    </location>
    <ligand>
        <name>a divalent metal cation</name>
        <dbReference type="ChEBI" id="CHEBI:60240"/>
    </ligand>
</feature>
<evidence type="ECO:0000256" key="10">
    <source>
        <dbReference type="ARBA" id="ARBA00022723"/>
    </source>
</evidence>
<comment type="cofactor">
    <cofactor evidence="14 15">
        <name>Mn(2+)</name>
        <dbReference type="ChEBI" id="CHEBI:29035"/>
    </cofactor>
    <cofactor evidence="14 15">
        <name>Mg(2+)</name>
        <dbReference type="ChEBI" id="CHEBI:18420"/>
    </cofactor>
    <text evidence="14 15">Manganese or magnesium. Binds 1 divalent metal ion per monomer in the absence of substrate. May bind a second metal ion after substrate binding.</text>
</comment>
<dbReference type="GO" id="GO:0043137">
    <property type="term" value="P:DNA replication, removal of RNA primer"/>
    <property type="evidence" value="ECO:0007669"/>
    <property type="project" value="TreeGrafter"/>
</dbReference>
<feature type="binding site" evidence="14 15">
    <location>
        <position position="167"/>
    </location>
    <ligand>
        <name>a divalent metal cation</name>
        <dbReference type="ChEBI" id="CHEBI:60240"/>
    </ligand>
</feature>
<dbReference type="EC" id="3.1.26.4" evidence="6 14"/>
<comment type="function">
    <text evidence="3 14 16">Endonuclease that specifically degrades the RNA of RNA-DNA hybrids.</text>
</comment>
<keyword evidence="13 14" id="KW-0464">Manganese</keyword>
<keyword evidence="9 14" id="KW-0540">Nuclease</keyword>
<evidence type="ECO:0000313" key="19">
    <source>
        <dbReference type="Proteomes" id="UP000051461"/>
    </source>
</evidence>
<dbReference type="HAMAP" id="MF_00052_B">
    <property type="entry name" value="RNase_HII_B"/>
    <property type="match status" value="1"/>
</dbReference>
<evidence type="ECO:0000256" key="2">
    <source>
        <dbReference type="ARBA" id="ARBA00001946"/>
    </source>
</evidence>
<name>A0A0R1GJN2_9LACO</name>
<dbReference type="Pfam" id="PF01351">
    <property type="entry name" value="RNase_HII"/>
    <property type="match status" value="1"/>
</dbReference>
<dbReference type="GO" id="GO:0030145">
    <property type="term" value="F:manganese ion binding"/>
    <property type="evidence" value="ECO:0007669"/>
    <property type="project" value="UniProtKB-UniRule"/>
</dbReference>
<evidence type="ECO:0000256" key="15">
    <source>
        <dbReference type="PROSITE-ProRule" id="PRU01319"/>
    </source>
</evidence>
<dbReference type="PANTHER" id="PTHR10954">
    <property type="entry name" value="RIBONUCLEASE H2 SUBUNIT A"/>
    <property type="match status" value="1"/>
</dbReference>
<evidence type="ECO:0000256" key="7">
    <source>
        <dbReference type="ARBA" id="ARBA00019179"/>
    </source>
</evidence>
<evidence type="ECO:0000256" key="4">
    <source>
        <dbReference type="ARBA" id="ARBA00004496"/>
    </source>
</evidence>
<keyword evidence="8 14" id="KW-0963">Cytoplasm</keyword>
<dbReference type="NCBIfam" id="NF000595">
    <property type="entry name" value="PRK00015.1-3"/>
    <property type="match status" value="1"/>
</dbReference>
<dbReference type="GO" id="GO:0005737">
    <property type="term" value="C:cytoplasm"/>
    <property type="evidence" value="ECO:0007669"/>
    <property type="project" value="UniProtKB-SubCell"/>
</dbReference>
<dbReference type="FunFam" id="3.30.420.10:FF:000006">
    <property type="entry name" value="Ribonuclease HII"/>
    <property type="match status" value="1"/>
</dbReference>
<dbReference type="GO" id="GO:0003723">
    <property type="term" value="F:RNA binding"/>
    <property type="evidence" value="ECO:0007669"/>
    <property type="project" value="UniProtKB-UniRule"/>
</dbReference>
<sequence>MTRLTIKALREQLAQAPTPAFLATLAADPRKGAQQLWQHYQREQEQLAAKKAAFHQRERYERQLWPQYPNIAGIDEVGRGPLAGPVVTAAVILPHDFALLDVNDSKQLRPALRLKLYHQILEQAVAIGVGVSDVAVIDQINILEATKRAMLQAVANLPVHPDYLLIDAVKLNTPIPRESMFKGDANSVSIGAASIVAKVIRDQLMVAYDRAYPGYDFAKNAGYGTAKHLAGLAKYGVSPAHRQSFAPVRQYL</sequence>
<dbReference type="PANTHER" id="PTHR10954:SF18">
    <property type="entry name" value="RIBONUCLEASE HII"/>
    <property type="match status" value="1"/>
</dbReference>
<feature type="domain" description="RNase H type-2" evidence="17">
    <location>
        <begin position="69"/>
        <end position="252"/>
    </location>
</feature>
<dbReference type="InterPro" id="IPR036397">
    <property type="entry name" value="RNaseH_sf"/>
</dbReference>
<dbReference type="GO" id="GO:0004523">
    <property type="term" value="F:RNA-DNA hybrid ribonuclease activity"/>
    <property type="evidence" value="ECO:0007669"/>
    <property type="project" value="UniProtKB-UniRule"/>
</dbReference>
<evidence type="ECO:0000256" key="11">
    <source>
        <dbReference type="ARBA" id="ARBA00022759"/>
    </source>
</evidence>
<comment type="similarity">
    <text evidence="5 14 16">Belongs to the RNase HII family.</text>
</comment>
<dbReference type="InterPro" id="IPR024567">
    <property type="entry name" value="RNase_HII/HIII_dom"/>
</dbReference>
<accession>A0A0R1GJN2</accession>
<evidence type="ECO:0000256" key="9">
    <source>
        <dbReference type="ARBA" id="ARBA00022722"/>
    </source>
</evidence>
<evidence type="ECO:0000256" key="3">
    <source>
        <dbReference type="ARBA" id="ARBA00004065"/>
    </source>
</evidence>
<dbReference type="InterPro" id="IPR022898">
    <property type="entry name" value="RNase_HII"/>
</dbReference>
<dbReference type="OrthoDB" id="9803420at2"/>
<keyword evidence="11 14" id="KW-0255">Endonuclease</keyword>
<organism evidence="18 19">
    <name type="scientific">Loigolactobacillus bifermentans DSM 20003</name>
    <dbReference type="NCBI Taxonomy" id="1423726"/>
    <lineage>
        <taxon>Bacteria</taxon>
        <taxon>Bacillati</taxon>
        <taxon>Bacillota</taxon>
        <taxon>Bacilli</taxon>
        <taxon>Lactobacillales</taxon>
        <taxon>Lactobacillaceae</taxon>
        <taxon>Loigolactobacillus</taxon>
    </lineage>
</organism>
<evidence type="ECO:0000256" key="16">
    <source>
        <dbReference type="RuleBase" id="RU003515"/>
    </source>
</evidence>
<evidence type="ECO:0000259" key="17">
    <source>
        <dbReference type="PROSITE" id="PS51975"/>
    </source>
</evidence>
<dbReference type="InterPro" id="IPR001352">
    <property type="entry name" value="RNase_HII/HIII"/>
</dbReference>
<protein>
    <recommendedName>
        <fullName evidence="7 14">Ribonuclease HII</fullName>
        <shortName evidence="14">RNase HII</shortName>
        <ecNumber evidence="6 14">3.1.26.4</ecNumber>
    </recommendedName>
</protein>
<dbReference type="AlphaFoldDB" id="A0A0R1GJN2"/>
<keyword evidence="12 14" id="KW-0378">Hydrolase</keyword>
<proteinExistence type="inferred from homology"/>
<dbReference type="STRING" id="1423726.FC07_GL000837"/>
<evidence type="ECO:0000313" key="18">
    <source>
        <dbReference type="EMBL" id="KRK34271.1"/>
    </source>
</evidence>
<evidence type="ECO:0000256" key="14">
    <source>
        <dbReference type="HAMAP-Rule" id="MF_00052"/>
    </source>
</evidence>
<evidence type="ECO:0000256" key="1">
    <source>
        <dbReference type="ARBA" id="ARBA00000077"/>
    </source>
</evidence>
<dbReference type="InterPro" id="IPR012337">
    <property type="entry name" value="RNaseH-like_sf"/>
</dbReference>
<evidence type="ECO:0000256" key="12">
    <source>
        <dbReference type="ARBA" id="ARBA00022801"/>
    </source>
</evidence>
<dbReference type="GO" id="GO:0032299">
    <property type="term" value="C:ribonuclease H2 complex"/>
    <property type="evidence" value="ECO:0007669"/>
    <property type="project" value="TreeGrafter"/>
</dbReference>
<dbReference type="PATRIC" id="fig|1423726.3.peg.860"/>